<dbReference type="EMBL" id="JBHTBQ010000044">
    <property type="protein sequence ID" value="MFC7422073.1"/>
    <property type="molecule type" value="Genomic_DNA"/>
</dbReference>
<gene>
    <name evidence="1" type="ORF">ACFQNF_19625</name>
</gene>
<evidence type="ECO:0000313" key="2">
    <source>
        <dbReference type="Proteomes" id="UP001596473"/>
    </source>
</evidence>
<proteinExistence type="predicted"/>
<name>A0ABW2R2D2_9NEIS</name>
<accession>A0ABW2R2D2</accession>
<organism evidence="1 2">
    <name type="scientific">Iodobacter arcticus</name>
    <dbReference type="NCBI Taxonomy" id="590593"/>
    <lineage>
        <taxon>Bacteria</taxon>
        <taxon>Pseudomonadati</taxon>
        <taxon>Pseudomonadota</taxon>
        <taxon>Betaproteobacteria</taxon>
        <taxon>Neisseriales</taxon>
        <taxon>Chitinibacteraceae</taxon>
        <taxon>Iodobacter</taxon>
    </lineage>
</organism>
<comment type="caution">
    <text evidence="1">The sequence shown here is derived from an EMBL/GenBank/DDBJ whole genome shotgun (WGS) entry which is preliminary data.</text>
</comment>
<reference evidence="2" key="1">
    <citation type="journal article" date="2019" name="Int. J. Syst. Evol. Microbiol.">
        <title>The Global Catalogue of Microorganisms (GCM) 10K type strain sequencing project: providing services to taxonomists for standard genome sequencing and annotation.</title>
        <authorList>
            <consortium name="The Broad Institute Genomics Platform"/>
            <consortium name="The Broad Institute Genome Sequencing Center for Infectious Disease"/>
            <person name="Wu L."/>
            <person name="Ma J."/>
        </authorList>
    </citation>
    <scope>NUCLEOTIDE SEQUENCE [LARGE SCALE GENOMIC DNA]</scope>
    <source>
        <strain evidence="2">CCUG 62945</strain>
    </source>
</reference>
<dbReference type="RefSeq" id="WP_380189862.1">
    <property type="nucleotide sequence ID" value="NZ_JBHTBQ010000044.1"/>
</dbReference>
<protein>
    <submittedName>
        <fullName evidence="1">Uncharacterized protein</fullName>
    </submittedName>
</protein>
<dbReference type="Proteomes" id="UP001596473">
    <property type="component" value="Unassembled WGS sequence"/>
</dbReference>
<sequence length="104" mass="11590">MKTATASNLYFARKPLDLNEMREQISHEKKNGEAETATIKWQKELSSQEYDAFTNNMLADYGWMAGLGGHANNKRNVIAVSAPKRATLFVDPSGSNYARYVGMA</sequence>
<keyword evidence="2" id="KW-1185">Reference proteome</keyword>
<evidence type="ECO:0000313" key="1">
    <source>
        <dbReference type="EMBL" id="MFC7422073.1"/>
    </source>
</evidence>